<dbReference type="GO" id="GO:0045087">
    <property type="term" value="P:innate immune response"/>
    <property type="evidence" value="ECO:0007669"/>
    <property type="project" value="TreeGrafter"/>
</dbReference>
<dbReference type="SMART" id="SM00256">
    <property type="entry name" value="FBOX"/>
    <property type="match status" value="1"/>
</dbReference>
<dbReference type="Pfam" id="PF01827">
    <property type="entry name" value="FTH"/>
    <property type="match status" value="1"/>
</dbReference>
<gene>
    <name evidence="2" type="ORF">CRE_19828</name>
    <name evidence="3" type="ORF">GCK72_021011</name>
</gene>
<dbReference type="Proteomes" id="UP000008281">
    <property type="component" value="Unassembled WGS sequence"/>
</dbReference>
<accession>E3MTJ4</accession>
<sequence>MDQLTSPKSTSALKFSNLPTDAFGEIMEKCDLKEQLTLRKVSKTLRSLVDKHKLAYKSIEINPRDSYIFCAYNGKKVVYASENLDEKEEKGFDKENRIIRNDDYVKIALNDLSIALKNPKLRLDELHLKVGCRMNQFRLEGLMKQLNHQIHVKTLRVRAELPEYFLKNLLSILPCLKPKKLVNIEVFEVICDNELPSEQASKRLRKIANLEQWKQAEQLYAKFSFDYFPFEFLMHFKRFTIFRLYFDKDFLKNLTDLFSTSTKFESCTVKAFGLDDCPEFLESFCRKLDTGVPDVLLKELLYHYKIPDGSNKMLEFKVDKVQRKMFIEKKNL</sequence>
<evidence type="ECO:0000313" key="4">
    <source>
        <dbReference type="Proteomes" id="UP000008281"/>
    </source>
</evidence>
<dbReference type="AlphaFoldDB" id="E3MTJ4"/>
<dbReference type="EMBL" id="WUAV01000005">
    <property type="protein sequence ID" value="KAF1754448.1"/>
    <property type="molecule type" value="Genomic_DNA"/>
</dbReference>
<dbReference type="HOGENOM" id="CLU_030831_3_3_1"/>
<dbReference type="PROSITE" id="PS50181">
    <property type="entry name" value="FBOX"/>
    <property type="match status" value="1"/>
</dbReference>
<reference evidence="3 5" key="2">
    <citation type="submission" date="2019-12" db="EMBL/GenBank/DDBJ databases">
        <title>Chromosome-level assembly of the Caenorhabditis remanei genome.</title>
        <authorList>
            <person name="Teterina A.A."/>
            <person name="Willis J.H."/>
            <person name="Phillips P.C."/>
        </authorList>
    </citation>
    <scope>NUCLEOTIDE SEQUENCE [LARGE SCALE GENOMIC DNA]</scope>
    <source>
        <strain evidence="3 5">PX506</strain>
        <tissue evidence="3">Whole organism</tissue>
    </source>
</reference>
<dbReference type="KEGG" id="crq:GCK72_021011"/>
<dbReference type="InterPro" id="IPR040161">
    <property type="entry name" value="FB224"/>
</dbReference>
<name>E3MTJ4_CAERE</name>
<dbReference type="EMBL" id="DS268476">
    <property type="protein sequence ID" value="EFP08723.1"/>
    <property type="molecule type" value="Genomic_DNA"/>
</dbReference>
<evidence type="ECO:0000259" key="1">
    <source>
        <dbReference type="PROSITE" id="PS50181"/>
    </source>
</evidence>
<dbReference type="OrthoDB" id="7600185at2759"/>
<protein>
    <recommendedName>
        <fullName evidence="1">F-box domain-containing protein</fullName>
    </recommendedName>
</protein>
<dbReference type="PANTHER" id="PTHR23015:SF4">
    <property type="entry name" value="DUF38 DOMAIN-CONTAINING PROTEIN-RELATED"/>
    <property type="match status" value="1"/>
</dbReference>
<evidence type="ECO:0000313" key="5">
    <source>
        <dbReference type="Proteomes" id="UP000483820"/>
    </source>
</evidence>
<dbReference type="PANTHER" id="PTHR23015">
    <property type="entry name" value="UNCHARACTERIZED C.ELEGANS PROTEIN"/>
    <property type="match status" value="1"/>
</dbReference>
<organism evidence="4">
    <name type="scientific">Caenorhabditis remanei</name>
    <name type="common">Caenorhabditis vulgaris</name>
    <dbReference type="NCBI Taxonomy" id="31234"/>
    <lineage>
        <taxon>Eukaryota</taxon>
        <taxon>Metazoa</taxon>
        <taxon>Ecdysozoa</taxon>
        <taxon>Nematoda</taxon>
        <taxon>Chromadorea</taxon>
        <taxon>Rhabditida</taxon>
        <taxon>Rhabditina</taxon>
        <taxon>Rhabditomorpha</taxon>
        <taxon>Rhabditoidea</taxon>
        <taxon>Rhabditidae</taxon>
        <taxon>Peloderinae</taxon>
        <taxon>Caenorhabditis</taxon>
    </lineage>
</organism>
<dbReference type="eggNOG" id="ENOG502TJVF">
    <property type="taxonomic scope" value="Eukaryota"/>
</dbReference>
<proteinExistence type="predicted"/>
<feature type="domain" description="F-box" evidence="1">
    <location>
        <begin position="12"/>
        <end position="59"/>
    </location>
</feature>
<dbReference type="Pfam" id="PF00646">
    <property type="entry name" value="F-box"/>
    <property type="match status" value="1"/>
</dbReference>
<dbReference type="Proteomes" id="UP000483820">
    <property type="component" value="Chromosome V"/>
</dbReference>
<dbReference type="CTD" id="9815011"/>
<dbReference type="GeneID" id="9815011"/>
<reference evidence="2" key="1">
    <citation type="submission" date="2007-07" db="EMBL/GenBank/DDBJ databases">
        <title>PCAP assembly of the Caenorhabditis remanei genome.</title>
        <authorList>
            <consortium name="The Caenorhabditis remanei Sequencing Consortium"/>
            <person name="Wilson R.K."/>
        </authorList>
    </citation>
    <scope>NUCLEOTIDE SEQUENCE [LARGE SCALE GENOMIC DNA]</scope>
    <source>
        <strain evidence="2">PB4641</strain>
    </source>
</reference>
<dbReference type="InterPro" id="IPR002900">
    <property type="entry name" value="DUF38/FTH_CAE_spp"/>
</dbReference>
<dbReference type="CDD" id="cd22150">
    <property type="entry name" value="F-box_CeFBXA-like"/>
    <property type="match status" value="1"/>
</dbReference>
<dbReference type="InParanoid" id="E3MTJ4"/>
<dbReference type="InterPro" id="IPR001810">
    <property type="entry name" value="F-box_dom"/>
</dbReference>
<dbReference type="OMA" id="FEYCHIN"/>
<evidence type="ECO:0000313" key="3">
    <source>
        <dbReference type="EMBL" id="KAF1754448.1"/>
    </source>
</evidence>
<keyword evidence="4" id="KW-1185">Reference proteome</keyword>
<dbReference type="RefSeq" id="XP_003100514.1">
    <property type="nucleotide sequence ID" value="XM_003100466.1"/>
</dbReference>
<evidence type="ECO:0000313" key="2">
    <source>
        <dbReference type="EMBL" id="EFP08723.1"/>
    </source>
</evidence>